<organism evidence="3 4">
    <name type="scientific">Prorocentrum cordatum</name>
    <dbReference type="NCBI Taxonomy" id="2364126"/>
    <lineage>
        <taxon>Eukaryota</taxon>
        <taxon>Sar</taxon>
        <taxon>Alveolata</taxon>
        <taxon>Dinophyceae</taxon>
        <taxon>Prorocentrales</taxon>
        <taxon>Prorocentraceae</taxon>
        <taxon>Prorocentrum</taxon>
    </lineage>
</organism>
<feature type="region of interest" description="Disordered" evidence="1">
    <location>
        <begin position="286"/>
        <end position="368"/>
    </location>
</feature>
<name>A0ABN9UZU6_9DINO</name>
<reference evidence="3" key="1">
    <citation type="submission" date="2023-10" db="EMBL/GenBank/DDBJ databases">
        <authorList>
            <person name="Chen Y."/>
            <person name="Shah S."/>
            <person name="Dougan E. K."/>
            <person name="Thang M."/>
            <person name="Chan C."/>
        </authorList>
    </citation>
    <scope>NUCLEOTIDE SEQUENCE [LARGE SCALE GENOMIC DNA]</scope>
</reference>
<feature type="region of interest" description="Disordered" evidence="1">
    <location>
        <begin position="513"/>
        <end position="533"/>
    </location>
</feature>
<dbReference type="Proteomes" id="UP001189429">
    <property type="component" value="Unassembled WGS sequence"/>
</dbReference>
<feature type="compositionally biased region" description="Basic and acidic residues" evidence="1">
    <location>
        <begin position="304"/>
        <end position="329"/>
    </location>
</feature>
<feature type="transmembrane region" description="Helical" evidence="2">
    <location>
        <begin position="214"/>
        <end position="233"/>
    </location>
</feature>
<feature type="transmembrane region" description="Helical" evidence="2">
    <location>
        <begin position="133"/>
        <end position="155"/>
    </location>
</feature>
<sequence length="749" mass="81049">MLPVGPLHKFLAVPISWACIHVWGQLFDYVREKVCVLDDGEKDFFEELWDDMAEETEDDVIGLTASFLTAQTLRYSITGNMPNAEGDEAPALVEGYSNWNVSCLIGWGFAMVIIEGVRLALIKKTFKRFTPQLQNVMAMNMAWSLFFGFGWFMGVNFPSLQGMLKHVVVALGLTFSSMLMIFVLDSVEIALKASHKKQVSKTADTSDNKRAKNIASFIESIVVALAILIGFSWEKAFDVAVEGVAKASEQRVPEHATKLLMGVVLAGVVVPAWRLHILPHIEKMNEELEEEEEEEEEEAEEEEKQEKEEAEKPGREGAAERRRSSREARGPPALEQAAGAARPRGGDELRRPLLGGGGRSPGRDAAGHEARMAELAGLKAEVDGKLDAVIAQLGVLDRRSAELVAGRRRIGEKNFTFAPDLAAPMAEQFERSISLQECEFPASGSQQNSELQLSEDVCALLAIMARDEGIPTAGWVEDSHGGAVAVLTEAENINMARSAGGRLPMPSAVPLPRGAPGRHAAKGPKNEMGKEMGGAKGLAADEERRVGAMMVAAGPGLAKVTIVAEPLRCPTGALFAELSQQLPRLGEARAAAAGRAQPQLTSKWWALQLEGRAPAPVCLQAYGRQYAALLARHCGEHQREHQRCIKSKKLDPLNMSAWYPACGEPFELQGACAGGLLAELDRRCKSPLDKAAQALQAAGGNAGDPSVKVPLEAIGRCIEQVGAAKDVSVKYDPAAARQRFTATSRLMLR</sequence>
<keyword evidence="2" id="KW-0472">Membrane</keyword>
<comment type="caution">
    <text evidence="3">The sequence shown here is derived from an EMBL/GenBank/DDBJ whole genome shotgun (WGS) entry which is preliminary data.</text>
</comment>
<evidence type="ECO:0000256" key="1">
    <source>
        <dbReference type="SAM" id="MobiDB-lite"/>
    </source>
</evidence>
<feature type="compositionally biased region" description="Acidic residues" evidence="1">
    <location>
        <begin position="287"/>
        <end position="303"/>
    </location>
</feature>
<gene>
    <name evidence="3" type="ORF">PCOR1329_LOCUS52159</name>
</gene>
<evidence type="ECO:0000256" key="2">
    <source>
        <dbReference type="SAM" id="Phobius"/>
    </source>
</evidence>
<protein>
    <submittedName>
        <fullName evidence="3">Uncharacterized protein</fullName>
    </submittedName>
</protein>
<evidence type="ECO:0000313" key="4">
    <source>
        <dbReference type="Proteomes" id="UP001189429"/>
    </source>
</evidence>
<keyword evidence="2" id="KW-0812">Transmembrane</keyword>
<keyword evidence="4" id="KW-1185">Reference proteome</keyword>
<feature type="transmembrane region" description="Helical" evidence="2">
    <location>
        <begin position="99"/>
        <end position="121"/>
    </location>
</feature>
<evidence type="ECO:0000313" key="3">
    <source>
        <dbReference type="EMBL" id="CAK0864223.1"/>
    </source>
</evidence>
<accession>A0ABN9UZU6</accession>
<proteinExistence type="predicted"/>
<keyword evidence="2" id="KW-1133">Transmembrane helix</keyword>
<feature type="transmembrane region" description="Helical" evidence="2">
    <location>
        <begin position="167"/>
        <end position="193"/>
    </location>
</feature>
<dbReference type="EMBL" id="CAUYUJ010016343">
    <property type="protein sequence ID" value="CAK0864223.1"/>
    <property type="molecule type" value="Genomic_DNA"/>
</dbReference>